<dbReference type="Proteomes" id="UP001054902">
    <property type="component" value="Unassembled WGS sequence"/>
</dbReference>
<evidence type="ECO:0000256" key="1">
    <source>
        <dbReference type="SAM" id="SignalP"/>
    </source>
</evidence>
<evidence type="ECO:0000313" key="2">
    <source>
        <dbReference type="EMBL" id="GFH52905.1"/>
    </source>
</evidence>
<comment type="caution">
    <text evidence="2">The sequence shown here is derived from an EMBL/GenBank/DDBJ whole genome shotgun (WGS) entry which is preliminary data.</text>
</comment>
<proteinExistence type="predicted"/>
<reference evidence="2 3" key="1">
    <citation type="journal article" date="2021" name="Sci. Rep.">
        <title>The genome of the diatom Chaetoceros tenuissimus carries an ancient integrated fragment of an extant virus.</title>
        <authorList>
            <person name="Hongo Y."/>
            <person name="Kimura K."/>
            <person name="Takaki Y."/>
            <person name="Yoshida Y."/>
            <person name="Baba S."/>
            <person name="Kobayashi G."/>
            <person name="Nagasaki K."/>
            <person name="Hano T."/>
            <person name="Tomaru Y."/>
        </authorList>
    </citation>
    <scope>NUCLEOTIDE SEQUENCE [LARGE SCALE GENOMIC DNA]</scope>
    <source>
        <strain evidence="2 3">NIES-3715</strain>
    </source>
</reference>
<dbReference type="CDD" id="cd02440">
    <property type="entry name" value="AdoMet_MTases"/>
    <property type="match status" value="1"/>
</dbReference>
<dbReference type="Pfam" id="PF13489">
    <property type="entry name" value="Methyltransf_23"/>
    <property type="match status" value="1"/>
</dbReference>
<protein>
    <recommendedName>
        <fullName evidence="4">Methyltransferase domain-containing protein</fullName>
    </recommendedName>
</protein>
<organism evidence="2 3">
    <name type="scientific">Chaetoceros tenuissimus</name>
    <dbReference type="NCBI Taxonomy" id="426638"/>
    <lineage>
        <taxon>Eukaryota</taxon>
        <taxon>Sar</taxon>
        <taxon>Stramenopiles</taxon>
        <taxon>Ochrophyta</taxon>
        <taxon>Bacillariophyta</taxon>
        <taxon>Coscinodiscophyceae</taxon>
        <taxon>Chaetocerotophycidae</taxon>
        <taxon>Chaetocerotales</taxon>
        <taxon>Chaetocerotaceae</taxon>
        <taxon>Chaetoceros</taxon>
    </lineage>
</organism>
<evidence type="ECO:0008006" key="4">
    <source>
        <dbReference type="Google" id="ProtNLM"/>
    </source>
</evidence>
<dbReference type="PANTHER" id="PTHR43861">
    <property type="entry name" value="TRANS-ACONITATE 2-METHYLTRANSFERASE-RELATED"/>
    <property type="match status" value="1"/>
</dbReference>
<dbReference type="SUPFAM" id="SSF53335">
    <property type="entry name" value="S-adenosyl-L-methionine-dependent methyltransferases"/>
    <property type="match status" value="1"/>
</dbReference>
<feature type="chain" id="PRO_5042117440" description="Methyltransferase domain-containing protein" evidence="1">
    <location>
        <begin position="19"/>
        <end position="305"/>
    </location>
</feature>
<dbReference type="InterPro" id="IPR029063">
    <property type="entry name" value="SAM-dependent_MTases_sf"/>
</dbReference>
<dbReference type="Gene3D" id="3.40.50.150">
    <property type="entry name" value="Vaccinia Virus protein VP39"/>
    <property type="match status" value="1"/>
</dbReference>
<name>A0AAD3CXQ3_9STRA</name>
<dbReference type="EMBL" id="BLLK01000046">
    <property type="protein sequence ID" value="GFH52905.1"/>
    <property type="molecule type" value="Genomic_DNA"/>
</dbReference>
<gene>
    <name evidence="2" type="ORF">CTEN210_09381</name>
</gene>
<keyword evidence="1" id="KW-0732">Signal</keyword>
<evidence type="ECO:0000313" key="3">
    <source>
        <dbReference type="Proteomes" id="UP001054902"/>
    </source>
</evidence>
<keyword evidence="3" id="KW-1185">Reference proteome</keyword>
<accession>A0AAD3CXQ3</accession>
<sequence>MLKYICLCALWLSAYVEANSGNSKYTPFLHKGLMLRGGDISNQKESQTMYNKQASKWSRTKPNCLSDFTGRPVVFSMLEPHLQQASVLDVGCGEGYCARKVKEIGADSIIGCDISSEMIQCASSLAEQSQDQDSFHYFVSSSTSLLDGLEKERSTTNKIPKEFDVAMAVFLFNYLTTDEMTATMKQVYQALKSGGYFVFSVPHPSMIYCHDEDAIFRLESNGKGYFSSRNEKILGQISTMDGKKLNIMSVHKTLQDYFVAIQEAGFEIVDVKECSVTEEHMKMNPEFFTSVQDRPLHLVFKLRKK</sequence>
<dbReference type="AlphaFoldDB" id="A0AAD3CXQ3"/>
<feature type="signal peptide" evidence="1">
    <location>
        <begin position="1"/>
        <end position="18"/>
    </location>
</feature>